<dbReference type="Proteomes" id="UP000215914">
    <property type="component" value="Chromosome 16"/>
</dbReference>
<evidence type="ECO:0000256" key="1">
    <source>
        <dbReference type="SAM" id="SignalP"/>
    </source>
</evidence>
<dbReference type="EMBL" id="CM007905">
    <property type="protein sequence ID" value="OTF93202.1"/>
    <property type="molecule type" value="Genomic_DNA"/>
</dbReference>
<organism evidence="2 3">
    <name type="scientific">Helianthus annuus</name>
    <name type="common">Common sunflower</name>
    <dbReference type="NCBI Taxonomy" id="4232"/>
    <lineage>
        <taxon>Eukaryota</taxon>
        <taxon>Viridiplantae</taxon>
        <taxon>Streptophyta</taxon>
        <taxon>Embryophyta</taxon>
        <taxon>Tracheophyta</taxon>
        <taxon>Spermatophyta</taxon>
        <taxon>Magnoliopsida</taxon>
        <taxon>eudicotyledons</taxon>
        <taxon>Gunneridae</taxon>
        <taxon>Pentapetalae</taxon>
        <taxon>asterids</taxon>
        <taxon>campanulids</taxon>
        <taxon>Asterales</taxon>
        <taxon>Asteraceae</taxon>
        <taxon>Asteroideae</taxon>
        <taxon>Heliantheae alliance</taxon>
        <taxon>Heliantheae</taxon>
        <taxon>Helianthus</taxon>
    </lineage>
</organism>
<keyword evidence="1" id="KW-0732">Signal</keyword>
<reference evidence="3" key="1">
    <citation type="journal article" date="2017" name="Nature">
        <title>The sunflower genome provides insights into oil metabolism, flowering and Asterid evolution.</title>
        <authorList>
            <person name="Badouin H."/>
            <person name="Gouzy J."/>
            <person name="Grassa C.J."/>
            <person name="Murat F."/>
            <person name="Staton S.E."/>
            <person name="Cottret L."/>
            <person name="Lelandais-Briere C."/>
            <person name="Owens G.L."/>
            <person name="Carrere S."/>
            <person name="Mayjonade B."/>
            <person name="Legrand L."/>
            <person name="Gill N."/>
            <person name="Kane N.C."/>
            <person name="Bowers J.E."/>
            <person name="Hubner S."/>
            <person name="Bellec A."/>
            <person name="Berard A."/>
            <person name="Berges H."/>
            <person name="Blanchet N."/>
            <person name="Boniface M.C."/>
            <person name="Brunel D."/>
            <person name="Catrice O."/>
            <person name="Chaidir N."/>
            <person name="Claudel C."/>
            <person name="Donnadieu C."/>
            <person name="Faraut T."/>
            <person name="Fievet G."/>
            <person name="Helmstetter N."/>
            <person name="King M."/>
            <person name="Knapp S.J."/>
            <person name="Lai Z."/>
            <person name="Le Paslier M.C."/>
            <person name="Lippi Y."/>
            <person name="Lorenzon L."/>
            <person name="Mandel J.R."/>
            <person name="Marage G."/>
            <person name="Marchand G."/>
            <person name="Marquand E."/>
            <person name="Bret-Mestries E."/>
            <person name="Morien E."/>
            <person name="Nambeesan S."/>
            <person name="Nguyen T."/>
            <person name="Pegot-Espagnet P."/>
            <person name="Pouilly N."/>
            <person name="Raftis F."/>
            <person name="Sallet E."/>
            <person name="Schiex T."/>
            <person name="Thomas J."/>
            <person name="Vandecasteele C."/>
            <person name="Vares D."/>
            <person name="Vear F."/>
            <person name="Vautrin S."/>
            <person name="Crespi M."/>
            <person name="Mangin B."/>
            <person name="Burke J.M."/>
            <person name="Salse J."/>
            <person name="Munos S."/>
            <person name="Vincourt P."/>
            <person name="Rieseberg L.H."/>
            <person name="Langlade N.B."/>
        </authorList>
    </citation>
    <scope>NUCLEOTIDE SEQUENCE [LARGE SCALE GENOMIC DNA]</scope>
    <source>
        <strain evidence="3">cv. SF193</strain>
    </source>
</reference>
<protein>
    <submittedName>
        <fullName evidence="2">Uncharacterized protein</fullName>
    </submittedName>
</protein>
<feature type="signal peptide" evidence="1">
    <location>
        <begin position="1"/>
        <end position="24"/>
    </location>
</feature>
<sequence>MAPSLSPVSVSLTLCFFVYLKVRSRWPLPPTKTPRPFPSQLSRILQRCVPFCYYLQKSSNSGNAITNCSNGFHDFSSTISNRLEGFEVAGYQDLYFAVQVLTFDAIQICFT</sequence>
<dbReference type="InParanoid" id="A0A251S430"/>
<feature type="chain" id="PRO_5012897043" evidence="1">
    <location>
        <begin position="25"/>
        <end position="111"/>
    </location>
</feature>
<dbReference type="AlphaFoldDB" id="A0A251S430"/>
<accession>A0A251S430</accession>
<evidence type="ECO:0000313" key="3">
    <source>
        <dbReference type="Proteomes" id="UP000215914"/>
    </source>
</evidence>
<evidence type="ECO:0000313" key="2">
    <source>
        <dbReference type="EMBL" id="OTF93202.1"/>
    </source>
</evidence>
<gene>
    <name evidence="2" type="ORF">HannXRQ_Chr16g0530301</name>
</gene>
<name>A0A251S430_HELAN</name>
<proteinExistence type="predicted"/>
<keyword evidence="3" id="KW-1185">Reference proteome</keyword>